<protein>
    <recommendedName>
        <fullName evidence="2">Tubulin--tyrosine ligase-like protein 12 SET-like domain-containing protein</fullName>
    </recommendedName>
</protein>
<feature type="region of interest" description="Disordered" evidence="1">
    <location>
        <begin position="57"/>
        <end position="76"/>
    </location>
</feature>
<dbReference type="Gene3D" id="3.30.470.20">
    <property type="entry name" value="ATP-grasp fold, B domain"/>
    <property type="match status" value="1"/>
</dbReference>
<evidence type="ECO:0000313" key="4">
    <source>
        <dbReference type="WBParaSite" id="TREG1_119140.1"/>
    </source>
</evidence>
<organism evidence="3 4">
    <name type="scientific">Trichobilharzia regenti</name>
    <name type="common">Nasal bird schistosome</name>
    <dbReference type="NCBI Taxonomy" id="157069"/>
    <lineage>
        <taxon>Eukaryota</taxon>
        <taxon>Metazoa</taxon>
        <taxon>Spiralia</taxon>
        <taxon>Lophotrochozoa</taxon>
        <taxon>Platyhelminthes</taxon>
        <taxon>Trematoda</taxon>
        <taxon>Digenea</taxon>
        <taxon>Strigeidida</taxon>
        <taxon>Schistosomatoidea</taxon>
        <taxon>Schistosomatidae</taxon>
        <taxon>Trichobilharzia</taxon>
    </lineage>
</organism>
<reference evidence="3" key="1">
    <citation type="submission" date="2022-06" db="EMBL/GenBank/DDBJ databases">
        <authorList>
            <person name="Berger JAMES D."/>
            <person name="Berger JAMES D."/>
        </authorList>
    </citation>
    <scope>NUCLEOTIDE SEQUENCE [LARGE SCALE GENOMIC DNA]</scope>
</reference>
<dbReference type="Pfam" id="PF25556">
    <property type="entry name" value="SET_TTL"/>
    <property type="match status" value="1"/>
</dbReference>
<evidence type="ECO:0000313" key="5">
    <source>
        <dbReference type="WBParaSite" id="TREG1_119150.1"/>
    </source>
</evidence>
<feature type="compositionally biased region" description="Acidic residues" evidence="1">
    <location>
        <begin position="57"/>
        <end position="71"/>
    </location>
</feature>
<dbReference type="PANTHER" id="PTHR46088">
    <property type="entry name" value="TUBULIN--TYROSINE LIGASE-LIKE PROTEIN 12"/>
    <property type="match status" value="1"/>
</dbReference>
<dbReference type="Proteomes" id="UP000050795">
    <property type="component" value="Unassembled WGS sequence"/>
</dbReference>
<dbReference type="WBParaSite" id="TREG1_119140.1">
    <property type="protein sequence ID" value="TREG1_119140.1"/>
    <property type="gene ID" value="TREG1_119140"/>
</dbReference>
<feature type="domain" description="Tubulin--tyrosine ligase-like protein 12 SET-like" evidence="2">
    <location>
        <begin position="80"/>
        <end position="253"/>
    </location>
</feature>
<dbReference type="InterPro" id="IPR057954">
    <property type="entry name" value="SET_TTL12"/>
</dbReference>
<accession>A0AA85J2E2</accession>
<dbReference type="InterPro" id="IPR004344">
    <property type="entry name" value="TTL/TTLL_fam"/>
</dbReference>
<proteinExistence type="predicted"/>
<dbReference type="WBParaSite" id="TREG1_119160.1">
    <property type="protein sequence ID" value="TREG1_119160.1"/>
    <property type="gene ID" value="TREG1_119160"/>
</dbReference>
<keyword evidence="3" id="KW-1185">Reference proteome</keyword>
<reference evidence="4 5" key="2">
    <citation type="submission" date="2023-11" db="UniProtKB">
        <authorList>
            <consortium name="WormBaseParasite"/>
        </authorList>
    </citation>
    <scope>IDENTIFICATION</scope>
</reference>
<dbReference type="WBParaSite" id="TREG1_119150.1">
    <property type="protein sequence ID" value="TREG1_119150.1"/>
    <property type="gene ID" value="TREG1_119150"/>
</dbReference>
<evidence type="ECO:0000313" key="3">
    <source>
        <dbReference type="Proteomes" id="UP000050795"/>
    </source>
</evidence>
<dbReference type="GO" id="GO:0005737">
    <property type="term" value="C:cytoplasm"/>
    <property type="evidence" value="ECO:0007669"/>
    <property type="project" value="TreeGrafter"/>
</dbReference>
<dbReference type="AlphaFoldDB" id="A0AA85J2E2"/>
<dbReference type="Pfam" id="PF03133">
    <property type="entry name" value="TTL"/>
    <property type="match status" value="1"/>
</dbReference>
<dbReference type="PROSITE" id="PS51221">
    <property type="entry name" value="TTL"/>
    <property type="match status" value="1"/>
</dbReference>
<dbReference type="PANTHER" id="PTHR46088:SF1">
    <property type="entry name" value="TUBULIN--TYROSINE LIGASE-LIKE PROTEIN 12"/>
    <property type="match status" value="1"/>
</dbReference>
<dbReference type="InterPro" id="IPR027749">
    <property type="entry name" value="TTLL12"/>
</dbReference>
<evidence type="ECO:0000256" key="1">
    <source>
        <dbReference type="SAM" id="MobiDB-lite"/>
    </source>
</evidence>
<evidence type="ECO:0000259" key="2">
    <source>
        <dbReference type="Pfam" id="PF25556"/>
    </source>
</evidence>
<name>A0AA85J2E2_TRIRE</name>
<sequence>MMNGIAQSDFEQFLNLHEDQLIASGIPGHFWYRLHEKLVHEIYDASTCVMMQQIEYTDESDGDDDNNEDSDKDSTGVHRQWDIVVSAEKVSSSDSNNIFLVDHAWTFEAGSMRQSLFALPNLLQRMASLMDIVHSTTDQQNEEIISEISKTVWKFCRHYKLSAQQNAALLSQIPELQHLMWYVLDEVGSRIQHSDEPTARMVPFYYVPRNLCYSIFWFVTDLQEGDSVTVDYIEHIKDAELRPYYLLPWQPVDFSSKPVEHTYVLTNEFFTSHRIQETLPVACRSEEIIERETLCVYADLEQVKKYLTHPRFTFVDSPEKADILWMHEHFKEFERLSIDRPNTFVNQFPGESILTVKDLLASLAAILAKDSYELSGQSNNTNDNNNNIDEKLSTPWYPITFNLVYELPQFCSYFQSKCNEIGNNKDEETTSTEKNLWILKPWNLGRGLGIIITDNLDRIIKTCDTNPMIASRYITDPVLFYRDDLQANVKFDIRYIVLLHSVKPLTLFAYKVFWLRFANKPFILQDFDAYDRHFTVMNYRAADNLKQIHCDEFIELFNKQYPDYQWSNVERKIHQLLVEIFQGATKYPAPRGLTHNCQSRALYAVDLLLEWRPLTSSTLPSTSLTSERKKDIFPVVCEVNFSPDCERACRYHPDFFNDVFSCLFLNQSPELCNINKLT</sequence>